<dbReference type="RefSeq" id="WP_055449937.1">
    <property type="nucleotide sequence ID" value="NZ_CYHF01000003.1"/>
</dbReference>
<keyword evidence="8" id="KW-1003">Cell membrane</keyword>
<dbReference type="HAMAP" id="MF_01416">
    <property type="entry name" value="ATP_synth_delta_bact"/>
    <property type="match status" value="1"/>
</dbReference>
<evidence type="ECO:0000256" key="7">
    <source>
        <dbReference type="ARBA" id="ARBA00023310"/>
    </source>
</evidence>
<dbReference type="PRINTS" id="PR00125">
    <property type="entry name" value="ATPASEDELTA"/>
</dbReference>
<dbReference type="InterPro" id="IPR000711">
    <property type="entry name" value="ATPase_OSCP/dsu"/>
</dbReference>
<dbReference type="GO" id="GO:0045259">
    <property type="term" value="C:proton-transporting ATP synthase complex"/>
    <property type="evidence" value="ECO:0007669"/>
    <property type="project" value="UniProtKB-KW"/>
</dbReference>
<name>A0A0K6HXD5_9BURK</name>
<comment type="similarity">
    <text evidence="8">Belongs to the ATPase delta chain family.</text>
</comment>
<dbReference type="GO" id="GO:0005886">
    <property type="term" value="C:plasma membrane"/>
    <property type="evidence" value="ECO:0007669"/>
    <property type="project" value="UniProtKB-SubCell"/>
</dbReference>
<evidence type="ECO:0000313" key="10">
    <source>
        <dbReference type="Proteomes" id="UP000183649"/>
    </source>
</evidence>
<sequence>MAELATIARPYAEAAFAAVRDAGVPPAQAADMLDQIAQIAADPALREVMGSPKVSARQLADLVLGALPVAAPPAIKGLVDMLAENRRFAAAGQIAEQFRALKDEAEGKVEAVVASAFPLEGEALDSLVQALERKYGRKLHATVEIDPSLIGGVRVAVGDEVLDTSVRARLEQMKVALTA</sequence>
<dbReference type="GO" id="GO:0046933">
    <property type="term" value="F:proton-transporting ATP synthase activity, rotational mechanism"/>
    <property type="evidence" value="ECO:0007669"/>
    <property type="project" value="UniProtKB-UniRule"/>
</dbReference>
<keyword evidence="5 8" id="KW-0472">Membrane</keyword>
<dbReference type="InterPro" id="IPR026015">
    <property type="entry name" value="ATP_synth_OSCP/delta_N_sf"/>
</dbReference>
<keyword evidence="4 8" id="KW-0406">Ion transport</keyword>
<comment type="function">
    <text evidence="8">This protein is part of the stalk that links CF(0) to CF(1). It either transmits conformational changes from CF(0) to CF(1) or is implicated in proton conduction.</text>
</comment>
<dbReference type="EMBL" id="CYHF01000003">
    <property type="protein sequence ID" value="CUA95496.1"/>
    <property type="molecule type" value="Genomic_DNA"/>
</dbReference>
<dbReference type="PANTHER" id="PTHR11910">
    <property type="entry name" value="ATP SYNTHASE DELTA CHAIN"/>
    <property type="match status" value="1"/>
</dbReference>
<dbReference type="NCBIfam" id="NF004402">
    <property type="entry name" value="PRK05758.2-2"/>
    <property type="match status" value="1"/>
</dbReference>
<accession>A0A0K6HXD5</accession>
<dbReference type="STRING" id="339866.GCA_001418255_01004"/>
<proteinExistence type="inferred from homology"/>
<keyword evidence="7 8" id="KW-0066">ATP synthesis</keyword>
<dbReference type="Gene3D" id="1.10.520.20">
    <property type="entry name" value="N-terminal domain of the delta subunit of the F1F0-ATP synthase"/>
    <property type="match status" value="1"/>
</dbReference>
<evidence type="ECO:0000256" key="5">
    <source>
        <dbReference type="ARBA" id="ARBA00023136"/>
    </source>
</evidence>
<evidence type="ECO:0000256" key="8">
    <source>
        <dbReference type="HAMAP-Rule" id="MF_01416"/>
    </source>
</evidence>
<keyword evidence="2 8" id="KW-0813">Transport</keyword>
<gene>
    <name evidence="8" type="primary">atpH</name>
    <name evidence="9" type="ORF">Ga0061069_103124</name>
</gene>
<evidence type="ECO:0000313" key="9">
    <source>
        <dbReference type="EMBL" id="CUA95496.1"/>
    </source>
</evidence>
<evidence type="ECO:0000256" key="4">
    <source>
        <dbReference type="ARBA" id="ARBA00023065"/>
    </source>
</evidence>
<comment type="function">
    <text evidence="8">F(1)F(0) ATP synthase produces ATP from ADP in the presence of a proton or sodium gradient. F-type ATPases consist of two structural domains, F(1) containing the extramembraneous catalytic core and F(0) containing the membrane proton channel, linked together by a central stalk and a peripheral stalk. During catalysis, ATP synthesis in the catalytic domain of F(1) is coupled via a rotary mechanism of the central stalk subunits to proton translocation.</text>
</comment>
<dbReference type="Pfam" id="PF00213">
    <property type="entry name" value="OSCP"/>
    <property type="match status" value="1"/>
</dbReference>
<protein>
    <recommendedName>
        <fullName evidence="8">ATP synthase subunit delta</fullName>
    </recommendedName>
    <alternativeName>
        <fullName evidence="8">ATP synthase F(1) sector subunit delta</fullName>
    </alternativeName>
    <alternativeName>
        <fullName evidence="8">F-type ATPase subunit delta</fullName>
        <shortName evidence="8">F-ATPase subunit delta</shortName>
    </alternativeName>
</protein>
<dbReference type="AlphaFoldDB" id="A0A0K6HXD5"/>
<comment type="subcellular location">
    <subcellularLocation>
        <location evidence="8">Cell membrane</location>
        <topology evidence="8">Peripheral membrane protein</topology>
    </subcellularLocation>
    <subcellularLocation>
        <location evidence="1">Membrane</location>
    </subcellularLocation>
</comment>
<keyword evidence="10" id="KW-1185">Reference proteome</keyword>
<dbReference type="NCBIfam" id="TIGR01145">
    <property type="entry name" value="ATP_synt_delta"/>
    <property type="match status" value="1"/>
</dbReference>
<reference evidence="10" key="1">
    <citation type="submission" date="2015-08" db="EMBL/GenBank/DDBJ databases">
        <authorList>
            <person name="Varghese N."/>
        </authorList>
    </citation>
    <scope>NUCLEOTIDE SEQUENCE [LARGE SCALE GENOMIC DNA]</scope>
    <source>
        <strain evidence="10">DSM 18181</strain>
    </source>
</reference>
<keyword evidence="3 8" id="KW-0375">Hydrogen ion transport</keyword>
<evidence type="ECO:0000256" key="1">
    <source>
        <dbReference type="ARBA" id="ARBA00004370"/>
    </source>
</evidence>
<evidence type="ECO:0000256" key="3">
    <source>
        <dbReference type="ARBA" id="ARBA00022781"/>
    </source>
</evidence>
<keyword evidence="6 8" id="KW-0139">CF(1)</keyword>
<evidence type="ECO:0000256" key="2">
    <source>
        <dbReference type="ARBA" id="ARBA00022448"/>
    </source>
</evidence>
<organism evidence="9 10">
    <name type="scientific">Thiomonas bhubaneswarensis</name>
    <dbReference type="NCBI Taxonomy" id="339866"/>
    <lineage>
        <taxon>Bacteria</taxon>
        <taxon>Pseudomonadati</taxon>
        <taxon>Pseudomonadota</taxon>
        <taxon>Betaproteobacteria</taxon>
        <taxon>Burkholderiales</taxon>
        <taxon>Thiomonas</taxon>
    </lineage>
</organism>
<dbReference type="OrthoDB" id="9816221at2"/>
<dbReference type="Proteomes" id="UP000183649">
    <property type="component" value="Unassembled WGS sequence"/>
</dbReference>
<dbReference type="SUPFAM" id="SSF47928">
    <property type="entry name" value="N-terminal domain of the delta subunit of the F1F0-ATP synthase"/>
    <property type="match status" value="1"/>
</dbReference>
<evidence type="ECO:0000256" key="6">
    <source>
        <dbReference type="ARBA" id="ARBA00023196"/>
    </source>
</evidence>